<dbReference type="EMBL" id="RCSX01000019">
    <property type="protein sequence ID" value="KAF7923196.1"/>
    <property type="molecule type" value="Genomic_DNA"/>
</dbReference>
<evidence type="ECO:0000313" key="1">
    <source>
        <dbReference type="EMBL" id="KAF7923196.1"/>
    </source>
</evidence>
<dbReference type="Proteomes" id="UP000783213">
    <property type="component" value="Unassembled WGS sequence"/>
</dbReference>
<dbReference type="RefSeq" id="XP_038808253.1">
    <property type="nucleotide sequence ID" value="XM_038955524.1"/>
</dbReference>
<protein>
    <submittedName>
        <fullName evidence="1">Uncharacterized protein</fullName>
    </submittedName>
</protein>
<evidence type="ECO:0000313" key="2">
    <source>
        <dbReference type="Proteomes" id="UP000783213"/>
    </source>
</evidence>
<comment type="caution">
    <text evidence="1">The sequence shown here is derived from an EMBL/GenBank/DDBJ whole genome shotgun (WGS) entry which is preliminary data.</text>
</comment>
<name>A0ABQ7IGB6_9HELO</name>
<proteinExistence type="predicted"/>
<accession>A0ABQ7IGB6</accession>
<organism evidence="1 2">
    <name type="scientific">Botrytis deweyae</name>
    <dbReference type="NCBI Taxonomy" id="2478750"/>
    <lineage>
        <taxon>Eukaryota</taxon>
        <taxon>Fungi</taxon>
        <taxon>Dikarya</taxon>
        <taxon>Ascomycota</taxon>
        <taxon>Pezizomycotina</taxon>
        <taxon>Leotiomycetes</taxon>
        <taxon>Helotiales</taxon>
        <taxon>Sclerotiniaceae</taxon>
        <taxon>Botrytis</taxon>
    </lineage>
</organism>
<keyword evidence="2" id="KW-1185">Reference proteome</keyword>
<sequence>MASPKPRNYTLLGRNGKVVILADTVEPQQDEDPSGSISVSQCCPLTTNDLLMAIRERYQQSRKLLLKVAAKHNLLSSITPWGKSYVILKGPPLLLDHALSDILQYFRFNLSTLDAQTWKPRIRRNHSKSAKDWNDFWRIQRNKLSTDPRINAYLSRADRAFLKWNNDLKTVLVRPLTDCMVNGCTLDYIDIIIKTQNIHEEVITYFENLQSVIYKFSNEYMEEELINWLGADWEQPRVMRVSKNDPPVLPEKQS</sequence>
<gene>
    <name evidence="1" type="ORF">EAE98_007901</name>
</gene>
<reference evidence="1 2" key="1">
    <citation type="journal article" date="2020" name="Genome Biol. Evol.">
        <title>Comparative genomics of Sclerotiniaceae.</title>
        <authorList>
            <person name="Valero Jimenez C.A."/>
            <person name="Steentjes M."/>
            <person name="Scholten O.E."/>
            <person name="Van Kan J.A.L."/>
        </authorList>
    </citation>
    <scope>NUCLEOTIDE SEQUENCE [LARGE SCALE GENOMIC DNA]</scope>
    <source>
        <strain evidence="1 2">B1</strain>
    </source>
</reference>
<dbReference type="GeneID" id="62234674"/>